<protein>
    <recommendedName>
        <fullName evidence="3">Integron gene cassette protein</fullName>
    </recommendedName>
</protein>
<evidence type="ECO:0000313" key="1">
    <source>
        <dbReference type="EMBL" id="WPD18486.1"/>
    </source>
</evidence>
<keyword evidence="2" id="KW-1185">Reference proteome</keyword>
<gene>
    <name evidence="1" type="ORF">Q5761_08945</name>
</gene>
<reference evidence="1 2" key="1">
    <citation type="submission" date="2023-08" db="EMBL/GenBank/DDBJ databases">
        <title>Genome sequence of Thermaerobacter compostii strain Ins1, a spore-forming filamentous bacterium isolated from a deep geothermal reservoir.</title>
        <authorList>
            <person name="Bregnard D."/>
            <person name="Gonzalez D."/>
            <person name="Junier P."/>
        </authorList>
    </citation>
    <scope>NUCLEOTIDE SEQUENCE [LARGE SCALE GENOMIC DNA]</scope>
    <source>
        <strain evidence="1 2">Ins1</strain>
    </source>
</reference>
<dbReference type="RefSeq" id="WP_318750321.1">
    <property type="nucleotide sequence ID" value="NZ_CP132508.1"/>
</dbReference>
<sequence length="106" mass="11110">MLMTVGVYAPAGEAARHGIDEAASRRFRLPLWQLVWGAVRTSSAGDLDCEAVEWDIAQIRSDEGWTAIVLAGPWSEGSFAVSVAADGAVVVLRTGVGPDGIGEALK</sequence>
<accession>A0ABZ0QM43</accession>
<evidence type="ECO:0000313" key="2">
    <source>
        <dbReference type="Proteomes" id="UP001304683"/>
    </source>
</evidence>
<name>A0ABZ0QM43_9FIRM</name>
<proteinExistence type="predicted"/>
<organism evidence="1 2">
    <name type="scientific">Thermaerobacter composti</name>
    <dbReference type="NCBI Taxonomy" id="554949"/>
    <lineage>
        <taxon>Bacteria</taxon>
        <taxon>Bacillati</taxon>
        <taxon>Bacillota</taxon>
        <taxon>Clostridia</taxon>
        <taxon>Eubacteriales</taxon>
        <taxon>Clostridiales Family XVII. Incertae Sedis</taxon>
        <taxon>Thermaerobacter</taxon>
    </lineage>
</organism>
<evidence type="ECO:0008006" key="3">
    <source>
        <dbReference type="Google" id="ProtNLM"/>
    </source>
</evidence>
<dbReference type="EMBL" id="CP132508">
    <property type="protein sequence ID" value="WPD18486.1"/>
    <property type="molecule type" value="Genomic_DNA"/>
</dbReference>
<dbReference type="Proteomes" id="UP001304683">
    <property type="component" value="Chromosome"/>
</dbReference>